<dbReference type="OrthoDB" id="8724542at2"/>
<dbReference type="Gene3D" id="3.30.10.10">
    <property type="entry name" value="Trypsin Inhibitor V, subunit A"/>
    <property type="match status" value="1"/>
</dbReference>
<dbReference type="AlphaFoldDB" id="A0A1B1CGT1"/>
<dbReference type="EMBL" id="CP016287">
    <property type="protein sequence ID" value="ANP88983.1"/>
    <property type="molecule type" value="Genomic_DNA"/>
</dbReference>
<dbReference type="PROSITE" id="PS51257">
    <property type="entry name" value="PROKAR_LIPOPROTEIN"/>
    <property type="match status" value="1"/>
</dbReference>
<evidence type="ECO:0000313" key="2">
    <source>
        <dbReference type="EMBL" id="ANP88983.1"/>
    </source>
</evidence>
<keyword evidence="2" id="KW-0614">Plasmid</keyword>
<name>A0A1B1CGT1_RHILE</name>
<gene>
    <name evidence="2" type="ORF">BA011_24525</name>
</gene>
<evidence type="ECO:0000313" key="3">
    <source>
        <dbReference type="Proteomes" id="UP000092691"/>
    </source>
</evidence>
<dbReference type="Pfam" id="PF11720">
    <property type="entry name" value="Inhibitor_I78"/>
    <property type="match status" value="1"/>
</dbReference>
<feature type="region of interest" description="Disordered" evidence="1">
    <location>
        <begin position="22"/>
        <end position="46"/>
    </location>
</feature>
<proteinExistence type="predicted"/>
<dbReference type="RefSeq" id="WP_065282666.1">
    <property type="nucleotide sequence ID" value="NZ_CP016287.1"/>
</dbReference>
<geneLocation type="plasmid" evidence="2 3">
    <name>unnamed1</name>
</geneLocation>
<protein>
    <recommendedName>
        <fullName evidence="4">Peptidase inhibitor I78 family protein</fullName>
    </recommendedName>
</protein>
<sequence length="96" mass="10231">MLKPVPLLVVGLVSVLASCRADTASTTPRKGPCNADAAQSLIGKPKQTDVEAMRITNSKTVRQIEPGQMVTHDFREDRVTIETDPASGRIVGARCG</sequence>
<organism evidence="2 3">
    <name type="scientific">Rhizobium leguminosarum</name>
    <dbReference type="NCBI Taxonomy" id="384"/>
    <lineage>
        <taxon>Bacteria</taxon>
        <taxon>Pseudomonadati</taxon>
        <taxon>Pseudomonadota</taxon>
        <taxon>Alphaproteobacteria</taxon>
        <taxon>Hyphomicrobiales</taxon>
        <taxon>Rhizobiaceae</taxon>
        <taxon>Rhizobium/Agrobacterium group</taxon>
        <taxon>Rhizobium</taxon>
    </lineage>
</organism>
<dbReference type="InterPro" id="IPR021719">
    <property type="entry name" value="Prot_inh_I78"/>
</dbReference>
<accession>A0A1B1CGT1</accession>
<evidence type="ECO:0000256" key="1">
    <source>
        <dbReference type="SAM" id="MobiDB-lite"/>
    </source>
</evidence>
<reference evidence="2 3" key="1">
    <citation type="submission" date="2016-06" db="EMBL/GenBank/DDBJ databases">
        <title>Microsymbionts genomes from the relict species Vavilovia formosa.</title>
        <authorList>
            <person name="Chirak E."/>
            <person name="Kimeklis A."/>
            <person name="Andronov E."/>
        </authorList>
    </citation>
    <scope>NUCLEOTIDE SEQUENCE [LARGE SCALE GENOMIC DNA]</scope>
    <source>
        <strain evidence="2 3">Vaf10</strain>
        <plasmid evidence="3">Plasmid unnamed1</plasmid>
    </source>
</reference>
<evidence type="ECO:0008006" key="4">
    <source>
        <dbReference type="Google" id="ProtNLM"/>
    </source>
</evidence>
<dbReference type="Proteomes" id="UP000092691">
    <property type="component" value="Plasmid unnamed1"/>
</dbReference>